<organism evidence="2 3">
    <name type="scientific">Pseudoxanthomonas winnipegensis</name>
    <dbReference type="NCBI Taxonomy" id="2480810"/>
    <lineage>
        <taxon>Bacteria</taxon>
        <taxon>Pseudomonadati</taxon>
        <taxon>Pseudomonadota</taxon>
        <taxon>Gammaproteobacteria</taxon>
        <taxon>Lysobacterales</taxon>
        <taxon>Lysobacteraceae</taxon>
        <taxon>Pseudoxanthomonas</taxon>
    </lineage>
</organism>
<accession>A0A4Q8M9D5</accession>
<dbReference type="Proteomes" id="UP000294164">
    <property type="component" value="Unassembled WGS sequence"/>
</dbReference>
<name>A0A4Q8M9D5_9GAMM</name>
<comment type="caution">
    <text evidence="2">The sequence shown here is derived from an EMBL/GenBank/DDBJ whole genome shotgun (WGS) entry which is preliminary data.</text>
</comment>
<proteinExistence type="predicted"/>
<reference evidence="2 3" key="1">
    <citation type="submission" date="2019-02" db="EMBL/GenBank/DDBJ databases">
        <title>WGS of Pseudoxanthomonas species novum from clinical isolates.</title>
        <authorList>
            <person name="Bernier A.-M."/>
            <person name="Bernard K."/>
            <person name="Vachon A."/>
        </authorList>
    </citation>
    <scope>NUCLEOTIDE SEQUENCE [LARGE SCALE GENOMIC DNA]</scope>
    <source>
        <strain evidence="2 3">NML130969</strain>
    </source>
</reference>
<evidence type="ECO:0000313" key="3">
    <source>
        <dbReference type="Proteomes" id="UP000294164"/>
    </source>
</evidence>
<protein>
    <submittedName>
        <fullName evidence="2">Adhesin</fullName>
    </submittedName>
</protein>
<dbReference type="RefSeq" id="WP_130533098.1">
    <property type="nucleotide sequence ID" value="NZ_SHMG01000001.1"/>
</dbReference>
<dbReference type="InterPro" id="IPR056906">
    <property type="entry name" value="ORF2/G2P_dom"/>
</dbReference>
<dbReference type="AlphaFoldDB" id="A0A4Q8M9D5"/>
<dbReference type="OrthoDB" id="9129069at2"/>
<gene>
    <name evidence="2" type="ORF">EA655_00885</name>
</gene>
<dbReference type="Pfam" id="PF23343">
    <property type="entry name" value="REP_ORF2-G2P"/>
    <property type="match status" value="1"/>
</dbReference>
<evidence type="ECO:0000259" key="1">
    <source>
        <dbReference type="Pfam" id="PF23343"/>
    </source>
</evidence>
<dbReference type="EMBL" id="SHMG01000001">
    <property type="protein sequence ID" value="TAA46284.1"/>
    <property type="molecule type" value="Genomic_DNA"/>
</dbReference>
<evidence type="ECO:0000313" key="2">
    <source>
        <dbReference type="EMBL" id="TAA46284.1"/>
    </source>
</evidence>
<feature type="domain" description="Replication-associated protein ORF2/G2P" evidence="1">
    <location>
        <begin position="57"/>
        <end position="154"/>
    </location>
</feature>
<sequence length="278" mass="31470">MELTTGDMKQSRLRNLAKGVKAAAWTIDNKFLAELGEPRLNRKGDAFLPSSPYRTALITLTYREDGMWAPGHISALIKHYREWFRRHGLGWAFHCVWVMEFTQLGRPHYHLVAWFPRGVKPPLPDKQGWWPHGDTQAVYARSPVGYITKYASKSTSKSAAHLPKKARLWGYAGLSMEERADIAFAKCPRWLKGLVHPDSHPVKRTVEVTRYCKGSGNKIVEKCSAWVLLAGMAMGWAFFGPYEYDGFTGNGIALRHKGFVEVMTPDGDAWVLNHEGKI</sequence>